<name>A0A6F8VDD9_9PROT</name>
<reference evidence="2" key="1">
    <citation type="submission" date="2020-03" db="EMBL/GenBank/DDBJ databases">
        <title>Complete genome sequence of sulfur-oxidizing bacterium skT11.</title>
        <authorList>
            <person name="Kanda M."/>
            <person name="Kojima H."/>
            <person name="Fukui M."/>
        </authorList>
    </citation>
    <scope>NUCLEOTIDE SEQUENCE [LARGE SCALE GENOMIC DNA]</scope>
    <source>
        <strain evidence="2">skT11</strain>
    </source>
</reference>
<dbReference type="EMBL" id="AP022853">
    <property type="protein sequence ID" value="BCB27833.1"/>
    <property type="molecule type" value="Genomic_DNA"/>
</dbReference>
<accession>A0A6F8VDD9</accession>
<dbReference type="Proteomes" id="UP000502260">
    <property type="component" value="Chromosome"/>
</dbReference>
<gene>
    <name evidence="1" type="ORF">SKTS_27190</name>
</gene>
<sequence>MLSTTEIIHEAECLPVEERALVVDSLLRSLNQPDAGIDSKWAEVARRRSAELRAGQVKGVSGEAVMDRLRSRFPS</sequence>
<dbReference type="AlphaFoldDB" id="A0A6F8VDD9"/>
<organism evidence="1 2">
    <name type="scientific">Sulfurimicrobium lacus</name>
    <dbReference type="NCBI Taxonomy" id="2715678"/>
    <lineage>
        <taxon>Bacteria</taxon>
        <taxon>Pseudomonadati</taxon>
        <taxon>Pseudomonadota</taxon>
        <taxon>Betaproteobacteria</taxon>
        <taxon>Nitrosomonadales</taxon>
        <taxon>Sulfuricellaceae</taxon>
        <taxon>Sulfurimicrobium</taxon>
    </lineage>
</organism>
<protein>
    <recommendedName>
        <fullName evidence="3">Addiction module protein</fullName>
    </recommendedName>
</protein>
<evidence type="ECO:0000313" key="1">
    <source>
        <dbReference type="EMBL" id="BCB27833.1"/>
    </source>
</evidence>
<evidence type="ECO:0008006" key="3">
    <source>
        <dbReference type="Google" id="ProtNLM"/>
    </source>
</evidence>
<dbReference type="KEGG" id="slac:SKTS_27190"/>
<keyword evidence="2" id="KW-1185">Reference proteome</keyword>
<proteinExistence type="predicted"/>
<evidence type="ECO:0000313" key="2">
    <source>
        <dbReference type="Proteomes" id="UP000502260"/>
    </source>
</evidence>
<dbReference type="RefSeq" id="WP_173066184.1">
    <property type="nucleotide sequence ID" value="NZ_AP022853.1"/>
</dbReference>
<dbReference type="InterPro" id="IPR013406">
    <property type="entry name" value="CHP02574_addiction_mod"/>
</dbReference>
<dbReference type="Pfam" id="PF09720">
    <property type="entry name" value="Unstab_antitox"/>
    <property type="match status" value="1"/>
</dbReference>